<comment type="cofactor">
    <cofactor evidence="1 16">
        <name>heme</name>
        <dbReference type="ChEBI" id="CHEBI:30413"/>
    </cofactor>
</comment>
<name>A0A135LZE5_PENPA</name>
<dbReference type="GO" id="GO:0005506">
    <property type="term" value="F:iron ion binding"/>
    <property type="evidence" value="ECO:0007669"/>
    <property type="project" value="InterPro"/>
</dbReference>
<keyword evidence="7 17" id="KW-0812">Transmembrane</keyword>
<comment type="pathway">
    <text evidence="3">Secondary metabolite biosynthesis.</text>
</comment>
<protein>
    <recommendedName>
        <fullName evidence="14">Cytochrome P450 monooxygenase poxM</fullName>
    </recommendedName>
    <alternativeName>
        <fullName evidence="15">Oxaleimides biosynthesis cluster protein M</fullName>
    </alternativeName>
</protein>
<dbReference type="AlphaFoldDB" id="A0A135LZE5"/>
<evidence type="ECO:0000256" key="13">
    <source>
        <dbReference type="ARBA" id="ARBA00023136"/>
    </source>
</evidence>
<dbReference type="Gene3D" id="1.10.630.10">
    <property type="entry name" value="Cytochrome P450"/>
    <property type="match status" value="1"/>
</dbReference>
<dbReference type="InterPro" id="IPR007248">
    <property type="entry name" value="Mpv17_PMP22"/>
</dbReference>
<feature type="transmembrane region" description="Helical" evidence="17">
    <location>
        <begin position="644"/>
        <end position="666"/>
    </location>
</feature>
<comment type="subcellular location">
    <subcellularLocation>
        <location evidence="2">Membrane</location>
        <topology evidence="2">Multi-pass membrane protein</topology>
    </subcellularLocation>
</comment>
<evidence type="ECO:0000256" key="14">
    <source>
        <dbReference type="ARBA" id="ARBA00068045"/>
    </source>
</evidence>
<dbReference type="InterPro" id="IPR036396">
    <property type="entry name" value="Cyt_P450_sf"/>
</dbReference>
<evidence type="ECO:0000256" key="9">
    <source>
        <dbReference type="ARBA" id="ARBA00022989"/>
    </source>
</evidence>
<reference evidence="18 19" key="1">
    <citation type="journal article" date="2016" name="BMC Genomics">
        <title>Genome sequencing and secondary metabolism of the postharvest pathogen Penicillium griseofulvum.</title>
        <authorList>
            <person name="Banani H."/>
            <person name="Marcet-Houben M."/>
            <person name="Ballester A.R."/>
            <person name="Abbruscato P."/>
            <person name="Gonzalez-Candelas L."/>
            <person name="Gabaldon T."/>
            <person name="Spadaro D."/>
        </authorList>
    </citation>
    <scope>NUCLEOTIDE SEQUENCE [LARGE SCALE GENOMIC DNA]</scope>
    <source>
        <strain evidence="18 19">PG3</strain>
    </source>
</reference>
<dbReference type="RefSeq" id="XP_040652879.1">
    <property type="nucleotide sequence ID" value="XM_040795202.1"/>
</dbReference>
<accession>A0A135LZE5</accession>
<dbReference type="PROSITE" id="PS00086">
    <property type="entry name" value="CYTOCHROME_P450"/>
    <property type="match status" value="1"/>
</dbReference>
<dbReference type="GO" id="GO:0020037">
    <property type="term" value="F:heme binding"/>
    <property type="evidence" value="ECO:0007669"/>
    <property type="project" value="InterPro"/>
</dbReference>
<dbReference type="Pfam" id="PF04117">
    <property type="entry name" value="Mpv17_PMP22"/>
    <property type="match status" value="1"/>
</dbReference>
<dbReference type="InterPro" id="IPR017972">
    <property type="entry name" value="Cyt_P450_CS"/>
</dbReference>
<dbReference type="SUPFAM" id="SSF48264">
    <property type="entry name" value="Cytochrome P450"/>
    <property type="match status" value="1"/>
</dbReference>
<evidence type="ECO:0000313" key="19">
    <source>
        <dbReference type="Proteomes" id="UP000070168"/>
    </source>
</evidence>
<feature type="binding site" description="axial binding residue" evidence="16">
    <location>
        <position position="468"/>
    </location>
    <ligand>
        <name>heme</name>
        <dbReference type="ChEBI" id="CHEBI:30413"/>
    </ligand>
    <ligandPart>
        <name>Fe</name>
        <dbReference type="ChEBI" id="CHEBI:18248"/>
    </ligandPart>
</feature>
<evidence type="ECO:0000256" key="11">
    <source>
        <dbReference type="ARBA" id="ARBA00023004"/>
    </source>
</evidence>
<evidence type="ECO:0000256" key="7">
    <source>
        <dbReference type="ARBA" id="ARBA00022692"/>
    </source>
</evidence>
<dbReference type="FunFam" id="1.10.630.10:FF:000063">
    <property type="entry name" value="Cytochrome P450 monooxygenase"/>
    <property type="match status" value="1"/>
</dbReference>
<comment type="similarity">
    <text evidence="5">Belongs to the cytochrome P450 family.</text>
</comment>
<dbReference type="OMA" id="WMPLDTW"/>
<dbReference type="Pfam" id="PF00067">
    <property type="entry name" value="p450"/>
    <property type="match status" value="1"/>
</dbReference>
<evidence type="ECO:0000256" key="16">
    <source>
        <dbReference type="PIRSR" id="PIRSR602401-1"/>
    </source>
</evidence>
<proteinExistence type="inferred from homology"/>
<evidence type="ECO:0000256" key="3">
    <source>
        <dbReference type="ARBA" id="ARBA00005179"/>
    </source>
</evidence>
<dbReference type="GO" id="GO:0016020">
    <property type="term" value="C:membrane"/>
    <property type="evidence" value="ECO:0007669"/>
    <property type="project" value="UniProtKB-SubCell"/>
</dbReference>
<keyword evidence="8 16" id="KW-0479">Metal-binding</keyword>
<dbReference type="OrthoDB" id="1470350at2759"/>
<sequence>MLIESVLECFSLQRVLGGLVGLLAVATIAYALYNRFLHPLRRINGPILASLTPWVQLYHGLKGDRHLWLHKLHSQYGTHVRVAPNFVSVNSDRGLHDIYGHGKRLQKADFYNAFPAIKGVYNTHNAIDKTMHGRKRRVLSQAFSDNALRGMEDVMLLHVRQLCAVLAGYDGDFESHDQKGNVKNMGNWFSYLSYDVMGELCFGKSFDMLISDSMRYKVGLVDRAANRHYVCGLWMPLDTWGLDQIFIRKLTRDRWNFIMNSRVEANERAKERTQIGHDAKKDFFYYLLNAKDPETGNGLSTPELWGESNVLMIAGSDTTSTTLAATLFYLVRRPDALAKLSAEVRGAFNEVEEIVTGSELNELVYLKACIDEALRLAPAVPGAIPREVMEGGAVVDGVFLPAGTDCGTPTYSIHRQERYYREAGTFIPERWIEDATCMASGKSWQTTKESIETARHAFCPFSIGPRGCIGKSMAFMEMRLTLARLVFLFDMSLADREGEDAGGHLALTDHFTSAKNGPNVATILNAISNVLAQLIDQRNNKAPFTLNTLALLQFVGYGILIVPPNFYWQRALEARYPGFPTRAEFSNAFSIRSLKSIFSPRAWLSLCSRAPQEDSLPSHKEKEKHVRWAPRKQPSGLRSFIMKFFFDQTAASIVNLVLFVVVINLLKGESLKKSWELVVLDFRPLMSARLKYRPIVSVLMYTVIPVDRRVVFGSACGVIWEGRQNSSQERKIKDDETTLVPRQTKSKNYKKRDISRQCNSE</sequence>
<evidence type="ECO:0000313" key="18">
    <source>
        <dbReference type="EMBL" id="KXG54344.1"/>
    </source>
</evidence>
<evidence type="ECO:0000256" key="2">
    <source>
        <dbReference type="ARBA" id="ARBA00004141"/>
    </source>
</evidence>
<evidence type="ECO:0000256" key="10">
    <source>
        <dbReference type="ARBA" id="ARBA00023002"/>
    </source>
</evidence>
<evidence type="ECO:0000256" key="1">
    <source>
        <dbReference type="ARBA" id="ARBA00001971"/>
    </source>
</evidence>
<evidence type="ECO:0000256" key="8">
    <source>
        <dbReference type="ARBA" id="ARBA00022723"/>
    </source>
</evidence>
<dbReference type="CDD" id="cd11061">
    <property type="entry name" value="CYP67-like"/>
    <property type="match status" value="1"/>
</dbReference>
<dbReference type="Proteomes" id="UP000070168">
    <property type="component" value="Unassembled WGS sequence"/>
</dbReference>
<evidence type="ECO:0000256" key="6">
    <source>
        <dbReference type="ARBA" id="ARBA00022617"/>
    </source>
</evidence>
<dbReference type="PRINTS" id="PR00463">
    <property type="entry name" value="EP450I"/>
</dbReference>
<dbReference type="InterPro" id="IPR001128">
    <property type="entry name" value="Cyt_P450"/>
</dbReference>
<dbReference type="PRINTS" id="PR00385">
    <property type="entry name" value="P450"/>
</dbReference>
<evidence type="ECO:0000256" key="4">
    <source>
        <dbReference type="ARBA" id="ARBA00006824"/>
    </source>
</evidence>
<dbReference type="GO" id="GO:0043386">
    <property type="term" value="P:mycotoxin biosynthetic process"/>
    <property type="evidence" value="ECO:0007669"/>
    <property type="project" value="UniProtKB-ARBA"/>
</dbReference>
<dbReference type="GO" id="GO:1902181">
    <property type="term" value="P:verruculogen biosynthetic process"/>
    <property type="evidence" value="ECO:0007669"/>
    <property type="project" value="UniProtKB-ARBA"/>
</dbReference>
<dbReference type="STRING" id="5078.A0A135LZE5"/>
<keyword evidence="13 17" id="KW-0472">Membrane</keyword>
<evidence type="ECO:0000256" key="12">
    <source>
        <dbReference type="ARBA" id="ARBA00023033"/>
    </source>
</evidence>
<comment type="similarity">
    <text evidence="4">Belongs to the peroxisomal membrane protein PXMP2/4 family.</text>
</comment>
<evidence type="ECO:0000256" key="5">
    <source>
        <dbReference type="ARBA" id="ARBA00010617"/>
    </source>
</evidence>
<dbReference type="PANTHER" id="PTHR24305:SF237">
    <property type="entry name" value="CYTOCHROME P450 MONOOXYGENASE ATNE-RELATED"/>
    <property type="match status" value="1"/>
</dbReference>
<dbReference type="InterPro" id="IPR050121">
    <property type="entry name" value="Cytochrome_P450_monoxygenase"/>
</dbReference>
<gene>
    <name evidence="18" type="ORF">PGRI_074880</name>
</gene>
<organism evidence="18 19">
    <name type="scientific">Penicillium patulum</name>
    <name type="common">Penicillium griseofulvum</name>
    <dbReference type="NCBI Taxonomy" id="5078"/>
    <lineage>
        <taxon>Eukaryota</taxon>
        <taxon>Fungi</taxon>
        <taxon>Dikarya</taxon>
        <taxon>Ascomycota</taxon>
        <taxon>Pezizomycotina</taxon>
        <taxon>Eurotiomycetes</taxon>
        <taxon>Eurotiomycetidae</taxon>
        <taxon>Eurotiales</taxon>
        <taxon>Aspergillaceae</taxon>
        <taxon>Penicillium</taxon>
    </lineage>
</organism>
<feature type="transmembrane region" description="Helical" evidence="17">
    <location>
        <begin position="12"/>
        <end position="33"/>
    </location>
</feature>
<dbReference type="GeneID" id="63710502"/>
<evidence type="ECO:0000256" key="15">
    <source>
        <dbReference type="ARBA" id="ARBA00081244"/>
    </source>
</evidence>
<dbReference type="InterPro" id="IPR002401">
    <property type="entry name" value="Cyt_P450_E_grp-I"/>
</dbReference>
<keyword evidence="11 16" id="KW-0408">Iron</keyword>
<keyword evidence="6 16" id="KW-0349">Heme</keyword>
<dbReference type="GO" id="GO:0004497">
    <property type="term" value="F:monooxygenase activity"/>
    <property type="evidence" value="ECO:0007669"/>
    <property type="project" value="UniProtKB-KW"/>
</dbReference>
<keyword evidence="12" id="KW-0503">Monooxygenase</keyword>
<dbReference type="GO" id="GO:0016705">
    <property type="term" value="F:oxidoreductase activity, acting on paired donors, with incorporation or reduction of molecular oxygen"/>
    <property type="evidence" value="ECO:0007669"/>
    <property type="project" value="InterPro"/>
</dbReference>
<keyword evidence="9 17" id="KW-1133">Transmembrane helix</keyword>
<keyword evidence="10" id="KW-0560">Oxidoreductase</keyword>
<dbReference type="PANTHER" id="PTHR24305">
    <property type="entry name" value="CYTOCHROME P450"/>
    <property type="match status" value="1"/>
</dbReference>
<keyword evidence="19" id="KW-1185">Reference proteome</keyword>
<comment type="caution">
    <text evidence="18">The sequence shown here is derived from an EMBL/GenBank/DDBJ whole genome shotgun (WGS) entry which is preliminary data.</text>
</comment>
<dbReference type="EMBL" id="LHQR01000013">
    <property type="protein sequence ID" value="KXG54344.1"/>
    <property type="molecule type" value="Genomic_DNA"/>
</dbReference>
<evidence type="ECO:0000256" key="17">
    <source>
        <dbReference type="SAM" id="Phobius"/>
    </source>
</evidence>